<dbReference type="SUPFAM" id="SSF51621">
    <property type="entry name" value="Phosphoenolpyruvate/pyruvate domain"/>
    <property type="match status" value="1"/>
</dbReference>
<keyword evidence="2" id="KW-0479">Metal-binding</keyword>
<keyword evidence="3" id="KW-0456">Lyase</keyword>
<evidence type="ECO:0000313" key="6">
    <source>
        <dbReference type="Proteomes" id="UP000442694"/>
    </source>
</evidence>
<dbReference type="PANTHER" id="PTHR30502:SF0">
    <property type="entry name" value="PHOSPHOENOLPYRUVATE CARBOXYLASE FAMILY PROTEIN"/>
    <property type="match status" value="1"/>
</dbReference>
<dbReference type="Gene3D" id="3.20.20.60">
    <property type="entry name" value="Phosphoenolpyruvate-binding domains"/>
    <property type="match status" value="1"/>
</dbReference>
<dbReference type="PANTHER" id="PTHR30502">
    <property type="entry name" value="2-KETO-3-DEOXY-L-RHAMNONATE ALDOLASE"/>
    <property type="match status" value="1"/>
</dbReference>
<dbReference type="GO" id="GO:0016832">
    <property type="term" value="F:aldehyde-lyase activity"/>
    <property type="evidence" value="ECO:0007669"/>
    <property type="project" value="TreeGrafter"/>
</dbReference>
<evidence type="ECO:0000259" key="4">
    <source>
        <dbReference type="Pfam" id="PF03328"/>
    </source>
</evidence>
<proteinExistence type="inferred from homology"/>
<dbReference type="RefSeq" id="WP_152213851.1">
    <property type="nucleotide sequence ID" value="NZ_WFLN01000010.1"/>
</dbReference>
<evidence type="ECO:0000256" key="2">
    <source>
        <dbReference type="ARBA" id="ARBA00022723"/>
    </source>
</evidence>
<sequence length="244" mass="27643">MEVPFHSEQKTIFAAWQQLPSSQITIAMASLGFSWIVVDLEHSSISINEAELIFIAAERHNCKPFVRLPSADPYLARRLLDIGAVGIIIPVVEARDVFDEFAQHCFFPPKGKRGVGLVRANNWGTHFEKYFYDFNPIIIAQIETLKGEKNITSILQSPFINGIMIGPYDLSADLQIPGKFDDPKFCSICDNIFKETRKHNKLIGYHQVNPNNEELKMKISIGYDFIVYSTDIIAMRHGLQGIKV</sequence>
<dbReference type="GO" id="GO:0046872">
    <property type="term" value="F:metal ion binding"/>
    <property type="evidence" value="ECO:0007669"/>
    <property type="project" value="UniProtKB-KW"/>
</dbReference>
<dbReference type="Pfam" id="PF03328">
    <property type="entry name" value="HpcH_HpaI"/>
    <property type="match status" value="1"/>
</dbReference>
<dbReference type="InterPro" id="IPR050251">
    <property type="entry name" value="HpcH-HpaI_aldolase"/>
</dbReference>
<feature type="domain" description="HpcH/HpaI aldolase/citrate lyase" evidence="4">
    <location>
        <begin position="22"/>
        <end position="200"/>
    </location>
</feature>
<organism evidence="5 6">
    <name type="scientific">Fluviispira multicolorata</name>
    <dbReference type="NCBI Taxonomy" id="2654512"/>
    <lineage>
        <taxon>Bacteria</taxon>
        <taxon>Pseudomonadati</taxon>
        <taxon>Bdellovibrionota</taxon>
        <taxon>Oligoflexia</taxon>
        <taxon>Silvanigrellales</taxon>
        <taxon>Silvanigrellaceae</taxon>
        <taxon>Fluviispira</taxon>
    </lineage>
</organism>
<dbReference type="GO" id="GO:0005737">
    <property type="term" value="C:cytoplasm"/>
    <property type="evidence" value="ECO:0007669"/>
    <property type="project" value="TreeGrafter"/>
</dbReference>
<evidence type="ECO:0000256" key="3">
    <source>
        <dbReference type="ARBA" id="ARBA00023239"/>
    </source>
</evidence>
<evidence type="ECO:0000313" key="5">
    <source>
        <dbReference type="EMBL" id="KAB8028029.1"/>
    </source>
</evidence>
<dbReference type="InterPro" id="IPR015813">
    <property type="entry name" value="Pyrv/PenolPyrv_kinase-like_dom"/>
</dbReference>
<name>A0A833N389_9BACT</name>
<evidence type="ECO:0000256" key="1">
    <source>
        <dbReference type="ARBA" id="ARBA00005568"/>
    </source>
</evidence>
<dbReference type="EMBL" id="WFLN01000010">
    <property type="protein sequence ID" value="KAB8028029.1"/>
    <property type="molecule type" value="Genomic_DNA"/>
</dbReference>
<keyword evidence="6" id="KW-1185">Reference proteome</keyword>
<dbReference type="InterPro" id="IPR005000">
    <property type="entry name" value="Aldolase/citrate-lyase_domain"/>
</dbReference>
<gene>
    <name evidence="5" type="ORF">GCL57_13325</name>
</gene>
<dbReference type="InterPro" id="IPR040442">
    <property type="entry name" value="Pyrv_kinase-like_dom_sf"/>
</dbReference>
<comment type="similarity">
    <text evidence="1">Belongs to the HpcH/HpaI aldolase family.</text>
</comment>
<dbReference type="Proteomes" id="UP000442694">
    <property type="component" value="Unassembled WGS sequence"/>
</dbReference>
<comment type="caution">
    <text evidence="5">The sequence shown here is derived from an EMBL/GenBank/DDBJ whole genome shotgun (WGS) entry which is preliminary data.</text>
</comment>
<reference evidence="5 6" key="1">
    <citation type="submission" date="2019-10" db="EMBL/GenBank/DDBJ databases">
        <title>New genus of Silvanigrellaceae.</title>
        <authorList>
            <person name="Pitt A."/>
            <person name="Hahn M.W."/>
        </authorList>
    </citation>
    <scope>NUCLEOTIDE SEQUENCE [LARGE SCALE GENOMIC DNA]</scope>
    <source>
        <strain evidence="5 6">33A1-SZDP</strain>
    </source>
</reference>
<accession>A0A833N389</accession>
<protein>
    <recommendedName>
        <fullName evidence="4">HpcH/HpaI aldolase/citrate lyase domain-containing protein</fullName>
    </recommendedName>
</protein>
<dbReference type="AlphaFoldDB" id="A0A833N389"/>